<gene>
    <name evidence="6" type="ORF">TRICI_005412</name>
</gene>
<name>A0A642UUN5_9ASCO</name>
<dbReference type="VEuPathDB" id="FungiDB:TRICI_005412"/>
<comment type="similarity">
    <text evidence="1">Belongs to the WD repeat L(2)GL family.</text>
</comment>
<dbReference type="OrthoDB" id="19944at2759"/>
<dbReference type="SUPFAM" id="SSF50978">
    <property type="entry name" value="WD40 repeat-like"/>
    <property type="match status" value="2"/>
</dbReference>
<feature type="region of interest" description="Disordered" evidence="4">
    <location>
        <begin position="899"/>
        <end position="942"/>
    </location>
</feature>
<comment type="caution">
    <text evidence="6">The sequence shown here is derived from an EMBL/GenBank/DDBJ whole genome shotgun (WGS) entry which is preliminary data.</text>
</comment>
<dbReference type="AlphaFoldDB" id="A0A642UUN5"/>
<dbReference type="GO" id="GO:0005737">
    <property type="term" value="C:cytoplasm"/>
    <property type="evidence" value="ECO:0007669"/>
    <property type="project" value="TreeGrafter"/>
</dbReference>
<dbReference type="InterPro" id="IPR013905">
    <property type="entry name" value="Lgl_C_dom"/>
</dbReference>
<dbReference type="SUPFAM" id="SSF101908">
    <property type="entry name" value="Putative isomerase YbhE"/>
    <property type="match status" value="1"/>
</dbReference>
<dbReference type="PANTHER" id="PTHR10241:SF25">
    <property type="entry name" value="TOMOSYN, ISOFORM C"/>
    <property type="match status" value="1"/>
</dbReference>
<evidence type="ECO:0000313" key="7">
    <source>
        <dbReference type="Proteomes" id="UP000761534"/>
    </source>
</evidence>
<evidence type="ECO:0000256" key="2">
    <source>
        <dbReference type="ARBA" id="ARBA00022483"/>
    </source>
</evidence>
<accession>A0A642UUN5</accession>
<dbReference type="GO" id="GO:0006887">
    <property type="term" value="P:exocytosis"/>
    <property type="evidence" value="ECO:0007669"/>
    <property type="project" value="UniProtKB-KW"/>
</dbReference>
<dbReference type="Pfam" id="PF08596">
    <property type="entry name" value="Lgl_C"/>
    <property type="match status" value="1"/>
</dbReference>
<feature type="domain" description="Lethal giant larvae (Lgl)-like C-terminal" evidence="5">
    <location>
        <begin position="512"/>
        <end position="906"/>
    </location>
</feature>
<dbReference type="Proteomes" id="UP000761534">
    <property type="component" value="Unassembled WGS sequence"/>
</dbReference>
<dbReference type="EMBL" id="SWFS01000425">
    <property type="protein sequence ID" value="KAA8904715.1"/>
    <property type="molecule type" value="Genomic_DNA"/>
</dbReference>
<keyword evidence="7" id="KW-1185">Reference proteome</keyword>
<dbReference type="Gene3D" id="2.130.10.10">
    <property type="entry name" value="YVTN repeat-like/Quinoprotein amine dehydrogenase"/>
    <property type="match status" value="2"/>
</dbReference>
<dbReference type="GO" id="GO:0006893">
    <property type="term" value="P:Golgi to plasma membrane transport"/>
    <property type="evidence" value="ECO:0007669"/>
    <property type="project" value="TreeGrafter"/>
</dbReference>
<evidence type="ECO:0000313" key="6">
    <source>
        <dbReference type="EMBL" id="KAA8904715.1"/>
    </source>
</evidence>
<feature type="compositionally biased region" description="Basic and acidic residues" evidence="4">
    <location>
        <begin position="907"/>
        <end position="922"/>
    </location>
</feature>
<evidence type="ECO:0000259" key="5">
    <source>
        <dbReference type="Pfam" id="PF08596"/>
    </source>
</evidence>
<proteinExistence type="inferred from homology"/>
<feature type="repeat" description="WD" evidence="3">
    <location>
        <begin position="234"/>
        <end position="268"/>
    </location>
</feature>
<feature type="compositionally biased region" description="Low complexity" evidence="4">
    <location>
        <begin position="928"/>
        <end position="939"/>
    </location>
</feature>
<keyword evidence="2" id="KW-0268">Exocytosis</keyword>
<reference evidence="6" key="1">
    <citation type="journal article" date="2019" name="G3 (Bethesda)">
        <title>Genome Assemblies of Two Rare Opportunistic Yeast Pathogens: Diutina rugosa (syn. Candida rugosa) and Trichomonascus ciferrii (syn. Candida ciferrii).</title>
        <authorList>
            <person name="Mixao V."/>
            <person name="Saus E."/>
            <person name="Hansen A.P."/>
            <person name="Lass-Florl C."/>
            <person name="Gabaldon T."/>
        </authorList>
    </citation>
    <scope>NUCLEOTIDE SEQUENCE</scope>
    <source>
        <strain evidence="6">CBS 4856</strain>
    </source>
</reference>
<dbReference type="GO" id="GO:0019905">
    <property type="term" value="F:syntaxin binding"/>
    <property type="evidence" value="ECO:0007669"/>
    <property type="project" value="TreeGrafter"/>
</dbReference>
<keyword evidence="3" id="KW-0853">WD repeat</keyword>
<dbReference type="PROSITE" id="PS50082">
    <property type="entry name" value="WD_REPEATS_2"/>
    <property type="match status" value="1"/>
</dbReference>
<dbReference type="SMART" id="SM00320">
    <property type="entry name" value="WD40"/>
    <property type="match status" value="7"/>
</dbReference>
<dbReference type="GO" id="GO:0005096">
    <property type="term" value="F:GTPase activator activity"/>
    <property type="evidence" value="ECO:0007669"/>
    <property type="project" value="TreeGrafter"/>
</dbReference>
<dbReference type="InterPro" id="IPR001680">
    <property type="entry name" value="WD40_rpt"/>
</dbReference>
<evidence type="ECO:0000256" key="3">
    <source>
        <dbReference type="PROSITE-ProRule" id="PRU00221"/>
    </source>
</evidence>
<evidence type="ECO:0000256" key="4">
    <source>
        <dbReference type="SAM" id="MobiDB-lite"/>
    </source>
</evidence>
<dbReference type="GO" id="GO:0005886">
    <property type="term" value="C:plasma membrane"/>
    <property type="evidence" value="ECO:0007669"/>
    <property type="project" value="TreeGrafter"/>
</dbReference>
<protein>
    <recommendedName>
        <fullName evidence="5">Lethal giant larvae (Lgl)-like C-terminal domain-containing protein</fullName>
    </recommendedName>
</protein>
<dbReference type="PANTHER" id="PTHR10241">
    <property type="entry name" value="LETHAL 2 GIANT LARVAE PROTEIN"/>
    <property type="match status" value="1"/>
</dbReference>
<dbReference type="Pfam" id="PF00400">
    <property type="entry name" value="WD40"/>
    <property type="match status" value="1"/>
</dbReference>
<organism evidence="6 7">
    <name type="scientific">Trichomonascus ciferrii</name>
    <dbReference type="NCBI Taxonomy" id="44093"/>
    <lineage>
        <taxon>Eukaryota</taxon>
        <taxon>Fungi</taxon>
        <taxon>Dikarya</taxon>
        <taxon>Ascomycota</taxon>
        <taxon>Saccharomycotina</taxon>
        <taxon>Dipodascomycetes</taxon>
        <taxon>Dipodascales</taxon>
        <taxon>Trichomonascaceae</taxon>
        <taxon>Trichomonascus</taxon>
        <taxon>Trichomonascus ciferrii complex</taxon>
    </lineage>
</organism>
<dbReference type="GO" id="GO:0045159">
    <property type="term" value="F:myosin II binding"/>
    <property type="evidence" value="ECO:0007669"/>
    <property type="project" value="TreeGrafter"/>
</dbReference>
<evidence type="ECO:0000256" key="1">
    <source>
        <dbReference type="ARBA" id="ARBA00008070"/>
    </source>
</evidence>
<dbReference type="InterPro" id="IPR015943">
    <property type="entry name" value="WD40/YVTN_repeat-like_dom_sf"/>
</dbReference>
<sequence length="994" mass="107769">MTSVLSKLKNLGEHDFSAALNDNLFKIDDVARYGLSGRPTALAFDPVQSLLAIGTANGNVHVLGQENVEVVFSPGNSETSINHVRIIRSLYLVTVDSKNYVTVISLDTKETLSQYHVTGNVTAVTSDPSLDWLFLGLENGQVIIYDVDRGNLAPYRIGNLQKSVFAKFRMSPVLSMALHPRDTATLLVCYNDVVVVFSIAKSEIALSLRYEVPPGAPGGDTNLADINQYRYPQVVTATWHPNGHHILTAHVDGSLVFWDATEGTLLQARTLIDTDVNIPRRTAAGMDMSGNEERNPITDVLWCCTTNPEDTSVLVAGGDAFQGAVKGLTMLDFGNTPSVAITSYQLMSQHYGNPRKQKIFPLPEGVDASKILMLPLENPFYAGNFDPKYLLALLSSGELVTMGYPNGNIITDPTVVPPALGWITPFITSFSMSLVPRNQWVGMMASVHGSGGMFRGGAPARRHLRNFQSRTALCTGHRNGTVKLWDASHGEIEDAKAMEVNMGNALRQHSGIAVTKISFAGSVAELAVACENGEVALFSFGKKKTGVGLASAMNSMTLDDAPIVVKDIRDRAPMDIKEGFMPQTMISTRAGTVTALTHSEIGFVAIGYANGEIAVIDRRGPACIFMSQLQPPTSTFSRKGKSRGGNAGCGGPESATVIEFGIYALGDDSYSSIVLTVGSSAGYVYTYRILPSQRGGYEVQHVGSFSVAAEPIIYLTPINAEVGVSAIANMDTLGKLGQGIQIPGALLALTRSEGRVIRQPDSRVTHKRFNFNCASAGISYLREGDSLALVCVTERSELRVLSVPAMREISTRMLPYVCRDGYARQSLVTLNGDVILRPDQTAGAMIKIWGKGVRFEDIPQDALYDVMKVVPQRPTISTIQWVRGKQYISAEDLDELIGGSRRPKSKAQIEQEKAKAEQERLLRKQGRTSTSSSQNSFNSMQRGVEERGYKLGNVQNALDSLEQTSAEYMNSLNDVIKDAKSSAVKSTLKSKFFG</sequence>
<dbReference type="InterPro" id="IPR036322">
    <property type="entry name" value="WD40_repeat_dom_sf"/>
</dbReference>